<dbReference type="EMBL" id="JAUJYO010000020">
    <property type="protein sequence ID" value="KAK1285521.1"/>
    <property type="molecule type" value="Genomic_DNA"/>
</dbReference>
<feature type="compositionally biased region" description="Polar residues" evidence="1">
    <location>
        <begin position="52"/>
        <end position="63"/>
    </location>
</feature>
<feature type="compositionally biased region" description="Polar residues" evidence="1">
    <location>
        <begin position="27"/>
        <end position="38"/>
    </location>
</feature>
<proteinExistence type="predicted"/>
<feature type="compositionally biased region" description="Polar residues" evidence="1">
    <location>
        <begin position="75"/>
        <end position="86"/>
    </location>
</feature>
<feature type="region of interest" description="Disordered" evidence="1">
    <location>
        <begin position="1"/>
        <end position="171"/>
    </location>
</feature>
<keyword evidence="3" id="KW-1185">Reference proteome</keyword>
<sequence length="210" mass="23001">MDNLPSQPLESITHVKKNPPDDKSGEETNQILTLTTSADKPMKIPQPKDGSSKQGSGEVQSVHETPCNASKKDSLSAQSTRRTNNVAPVEKAIPSINGDKLSVAPHPKESDQVQSEENSITTSQRQQLTKKQKKKLRQIASGTLSERDEDQEADSEWSHHSSSGAMKSGYPDLKALTRITETQNKVAIKDRMFGRLLSLTNQPNISTTIS</sequence>
<evidence type="ECO:0000313" key="3">
    <source>
        <dbReference type="Proteomes" id="UP001180020"/>
    </source>
</evidence>
<reference evidence="2" key="2">
    <citation type="submission" date="2023-06" db="EMBL/GenBank/DDBJ databases">
        <authorList>
            <person name="Ma L."/>
            <person name="Liu K.-W."/>
            <person name="Li Z."/>
            <person name="Hsiao Y.-Y."/>
            <person name="Qi Y."/>
            <person name="Fu T."/>
            <person name="Tang G."/>
            <person name="Zhang D."/>
            <person name="Sun W.-H."/>
            <person name="Liu D.-K."/>
            <person name="Li Y."/>
            <person name="Chen G.-Z."/>
            <person name="Liu X.-D."/>
            <person name="Liao X.-Y."/>
            <person name="Jiang Y.-T."/>
            <person name="Yu X."/>
            <person name="Hao Y."/>
            <person name="Huang J."/>
            <person name="Zhao X.-W."/>
            <person name="Ke S."/>
            <person name="Chen Y.-Y."/>
            <person name="Wu W.-L."/>
            <person name="Hsu J.-L."/>
            <person name="Lin Y.-F."/>
            <person name="Huang M.-D."/>
            <person name="Li C.-Y."/>
            <person name="Huang L."/>
            <person name="Wang Z.-W."/>
            <person name="Zhao X."/>
            <person name="Zhong W.-Y."/>
            <person name="Peng D.-H."/>
            <person name="Ahmad S."/>
            <person name="Lan S."/>
            <person name="Zhang J.-S."/>
            <person name="Tsai W.-C."/>
            <person name="Van De Peer Y."/>
            <person name="Liu Z.-J."/>
        </authorList>
    </citation>
    <scope>NUCLEOTIDE SEQUENCE</scope>
    <source>
        <strain evidence="2">CP</strain>
        <tissue evidence="2">Leaves</tissue>
    </source>
</reference>
<feature type="compositionally biased region" description="Basic residues" evidence="1">
    <location>
        <begin position="128"/>
        <end position="137"/>
    </location>
</feature>
<dbReference type="AlphaFoldDB" id="A0AAV9C9B8"/>
<accession>A0AAV9C9B8</accession>
<evidence type="ECO:0000313" key="2">
    <source>
        <dbReference type="EMBL" id="KAK1285521.1"/>
    </source>
</evidence>
<feature type="compositionally biased region" description="Polar residues" evidence="1">
    <location>
        <begin position="112"/>
        <end position="123"/>
    </location>
</feature>
<reference evidence="2" key="1">
    <citation type="journal article" date="2023" name="Nat. Commun.">
        <title>Diploid and tetraploid genomes of Acorus and the evolution of monocots.</title>
        <authorList>
            <person name="Ma L."/>
            <person name="Liu K.W."/>
            <person name="Li Z."/>
            <person name="Hsiao Y.Y."/>
            <person name="Qi Y."/>
            <person name="Fu T."/>
            <person name="Tang G.D."/>
            <person name="Zhang D."/>
            <person name="Sun W.H."/>
            <person name="Liu D.K."/>
            <person name="Li Y."/>
            <person name="Chen G.Z."/>
            <person name="Liu X.D."/>
            <person name="Liao X.Y."/>
            <person name="Jiang Y.T."/>
            <person name="Yu X."/>
            <person name="Hao Y."/>
            <person name="Huang J."/>
            <person name="Zhao X.W."/>
            <person name="Ke S."/>
            <person name="Chen Y.Y."/>
            <person name="Wu W.L."/>
            <person name="Hsu J.L."/>
            <person name="Lin Y.F."/>
            <person name="Huang M.D."/>
            <person name="Li C.Y."/>
            <person name="Huang L."/>
            <person name="Wang Z.W."/>
            <person name="Zhao X."/>
            <person name="Zhong W.Y."/>
            <person name="Peng D.H."/>
            <person name="Ahmad S."/>
            <person name="Lan S."/>
            <person name="Zhang J.S."/>
            <person name="Tsai W.C."/>
            <person name="Van de Peer Y."/>
            <person name="Liu Z.J."/>
        </authorList>
    </citation>
    <scope>NUCLEOTIDE SEQUENCE</scope>
    <source>
        <strain evidence="2">CP</strain>
    </source>
</reference>
<evidence type="ECO:0000256" key="1">
    <source>
        <dbReference type="SAM" id="MobiDB-lite"/>
    </source>
</evidence>
<dbReference type="Proteomes" id="UP001180020">
    <property type="component" value="Unassembled WGS sequence"/>
</dbReference>
<organism evidence="2 3">
    <name type="scientific">Acorus calamus</name>
    <name type="common">Sweet flag</name>
    <dbReference type="NCBI Taxonomy" id="4465"/>
    <lineage>
        <taxon>Eukaryota</taxon>
        <taxon>Viridiplantae</taxon>
        <taxon>Streptophyta</taxon>
        <taxon>Embryophyta</taxon>
        <taxon>Tracheophyta</taxon>
        <taxon>Spermatophyta</taxon>
        <taxon>Magnoliopsida</taxon>
        <taxon>Liliopsida</taxon>
        <taxon>Acoraceae</taxon>
        <taxon>Acorus</taxon>
    </lineage>
</organism>
<comment type="caution">
    <text evidence="2">The sequence shown here is derived from an EMBL/GenBank/DDBJ whole genome shotgun (WGS) entry which is preliminary data.</text>
</comment>
<name>A0AAV9C9B8_ACOCL</name>
<gene>
    <name evidence="2" type="ORF">QJS10_CPB20g00918</name>
</gene>
<protein>
    <submittedName>
        <fullName evidence="2">Uncharacterized protein</fullName>
    </submittedName>
</protein>
<feature type="compositionally biased region" description="Polar residues" evidence="1">
    <location>
        <begin position="1"/>
        <end position="10"/>
    </location>
</feature>